<keyword evidence="9" id="KW-0325">Glycoprotein</keyword>
<dbReference type="GO" id="GO:0016020">
    <property type="term" value="C:membrane"/>
    <property type="evidence" value="ECO:0007669"/>
    <property type="project" value="UniProtKB-SubCell"/>
</dbReference>
<keyword evidence="10" id="KW-0119">Carbohydrate metabolism</keyword>
<evidence type="ECO:0000256" key="9">
    <source>
        <dbReference type="ARBA" id="ARBA00023180"/>
    </source>
</evidence>
<comment type="caution">
    <text evidence="16">The sequence shown here is derived from an EMBL/GenBank/DDBJ whole genome shotgun (WGS) entry which is preliminary data.</text>
</comment>
<protein>
    <recommendedName>
        <fullName evidence="5">beta-glucosidase</fullName>
        <ecNumber evidence="5">3.2.1.21</ecNumber>
    </recommendedName>
</protein>
<comment type="catalytic activity">
    <reaction evidence="1">
        <text>Hydrolysis of terminal, non-reducing beta-D-glucosyl residues with release of beta-D-glucose.</text>
        <dbReference type="EC" id="3.2.1.21"/>
    </reaction>
</comment>
<keyword evidence="13" id="KW-0624">Polysaccharide degradation</keyword>
<organism evidence="16 17">
    <name type="scientific">Candolleomyces aberdarensis</name>
    <dbReference type="NCBI Taxonomy" id="2316362"/>
    <lineage>
        <taxon>Eukaryota</taxon>
        <taxon>Fungi</taxon>
        <taxon>Dikarya</taxon>
        <taxon>Basidiomycota</taxon>
        <taxon>Agaricomycotina</taxon>
        <taxon>Agaricomycetes</taxon>
        <taxon>Agaricomycetidae</taxon>
        <taxon>Agaricales</taxon>
        <taxon>Agaricineae</taxon>
        <taxon>Psathyrellaceae</taxon>
        <taxon>Candolleomyces</taxon>
    </lineage>
</organism>
<dbReference type="InterPro" id="IPR017853">
    <property type="entry name" value="GH"/>
</dbReference>
<dbReference type="InterPro" id="IPR050288">
    <property type="entry name" value="Cellulose_deg_GH3"/>
</dbReference>
<keyword evidence="12" id="KW-0961">Cell wall biogenesis/degradation</keyword>
<accession>A0A4Q2D8E6</accession>
<keyword evidence="17" id="KW-1185">Reference proteome</keyword>
<reference evidence="16 17" key="1">
    <citation type="submission" date="2019-01" db="EMBL/GenBank/DDBJ databases">
        <title>Draft genome sequence of Psathyrella aberdarensis IHI B618.</title>
        <authorList>
            <person name="Buettner E."/>
            <person name="Kellner H."/>
        </authorList>
    </citation>
    <scope>NUCLEOTIDE SEQUENCE [LARGE SCALE GENOMIC DNA]</scope>
    <source>
        <strain evidence="16 17">IHI B618</strain>
    </source>
</reference>
<evidence type="ECO:0000256" key="13">
    <source>
        <dbReference type="ARBA" id="ARBA00023326"/>
    </source>
</evidence>
<evidence type="ECO:0000256" key="2">
    <source>
        <dbReference type="ARBA" id="ARBA00004370"/>
    </source>
</evidence>
<keyword evidence="8" id="KW-0472">Membrane</keyword>
<dbReference type="InterPro" id="IPR002772">
    <property type="entry name" value="Glyco_hydro_3_C"/>
</dbReference>
<evidence type="ECO:0000256" key="4">
    <source>
        <dbReference type="ARBA" id="ARBA00005336"/>
    </source>
</evidence>
<dbReference type="GO" id="GO:0030245">
    <property type="term" value="P:cellulose catabolic process"/>
    <property type="evidence" value="ECO:0007669"/>
    <property type="project" value="UniProtKB-KW"/>
</dbReference>
<evidence type="ECO:0000259" key="14">
    <source>
        <dbReference type="Pfam" id="PF00933"/>
    </source>
</evidence>
<evidence type="ECO:0000256" key="11">
    <source>
        <dbReference type="ARBA" id="ARBA00023295"/>
    </source>
</evidence>
<dbReference type="AlphaFoldDB" id="A0A4Q2D8E6"/>
<dbReference type="Proteomes" id="UP000290288">
    <property type="component" value="Unassembled WGS sequence"/>
</dbReference>
<dbReference type="InterPro" id="IPR005629">
    <property type="entry name" value="Skn1/Kre6/Sbg1"/>
</dbReference>
<dbReference type="STRING" id="2316362.A0A4Q2D8E6"/>
<dbReference type="EC" id="3.2.1.21" evidence="5"/>
<dbReference type="Gene3D" id="3.40.50.1700">
    <property type="entry name" value="Glycoside hydrolase family 3 C-terminal domain"/>
    <property type="match status" value="1"/>
</dbReference>
<evidence type="ECO:0000259" key="15">
    <source>
        <dbReference type="Pfam" id="PF01915"/>
    </source>
</evidence>
<dbReference type="FunFam" id="3.40.50.1700:FF:000003">
    <property type="entry name" value="Probable beta-glucosidase"/>
    <property type="match status" value="1"/>
</dbReference>
<dbReference type="Gene3D" id="3.20.20.300">
    <property type="entry name" value="Glycoside hydrolase, family 3, N-terminal domain"/>
    <property type="match status" value="1"/>
</dbReference>
<dbReference type="Pfam" id="PF01915">
    <property type="entry name" value="Glyco_hydro_3_C"/>
    <property type="match status" value="1"/>
</dbReference>
<dbReference type="InterPro" id="IPR036881">
    <property type="entry name" value="Glyco_hydro_3_C_sf"/>
</dbReference>
<evidence type="ECO:0000256" key="3">
    <source>
        <dbReference type="ARBA" id="ARBA00004987"/>
    </source>
</evidence>
<evidence type="ECO:0000313" key="17">
    <source>
        <dbReference type="Proteomes" id="UP000290288"/>
    </source>
</evidence>
<dbReference type="PANTHER" id="PTHR42715:SF2">
    <property type="entry name" value="BETA-GLUCOSIDASE F-RELATED"/>
    <property type="match status" value="1"/>
</dbReference>
<dbReference type="SUPFAM" id="SSF52279">
    <property type="entry name" value="Beta-D-glucan exohydrolase, C-terminal domain"/>
    <property type="match status" value="1"/>
</dbReference>
<evidence type="ECO:0000256" key="12">
    <source>
        <dbReference type="ARBA" id="ARBA00023316"/>
    </source>
</evidence>
<proteinExistence type="inferred from homology"/>
<evidence type="ECO:0000256" key="6">
    <source>
        <dbReference type="ARBA" id="ARBA00022801"/>
    </source>
</evidence>
<gene>
    <name evidence="16" type="ORF">EST38_g10665</name>
</gene>
<comment type="pathway">
    <text evidence="3">Glycan metabolism; cellulose degradation.</text>
</comment>
<dbReference type="Pfam" id="PF03935">
    <property type="entry name" value="SKN1_KRE6_Sbg1"/>
    <property type="match status" value="2"/>
</dbReference>
<sequence length="1035" mass="114588">MIVVQNNQSGFNLGGINASGQVPEIAGNYGLIDRDTPREAYFKRSLETGEELELVFSDEFNTDGRTFYPGDDPYWEAVDLWYWGTNNLEWYDPGQGRAGYGATLEGLWPYSYDSCDVGTLPNQTYPDKQTPIDALQNGDKYNDGLLSFLPGQRLSACTCPGESHPGPIRKNGRYVGRAAPEIDIFEAQVDKGKGQISQSAQWAPFNAAYKWTQNFDTYKFYDNPEMETKFNPYEGGAYQQAVSGVVYTNQSCYELSGGCFAVYGFEYKPGEDLIFPTTMSFDWIRVYQPPSKKQISCDPKEFPTAKYIETYKEAYSNPELMTWTEQFKQPWPKNIPQESPVPGLFVNTDPSQPPPVGSRAIPNFGPAWKTAYDKARAKIAKFSLEEKVNVTTGVGWMNGRCVGNIASVPIDYDSENPEHRDRGFPGLCLEDSPLGVRFADFVTAFPAGVNAAASWNRRLMRLRGLYMGEQFKGKGVHIALGPMMNLARIPQAGRNWEGFGADPFLSGEAAYETVLGLQQGGTQACAKHLVNNEQEHKRSFSSSEVDDRTQHEVYMHPFLRSVMAGATSIMCSYNLINGTYACENDRILNEIVKGEYGYQGYVMSDWGAQHSTMSAVTGLDMSMPGDITFSSGTSYWGPTLVEFVRNGTIPESRVDDMATRILAGYYLTHQDSPSFPPVSFDAFHPDHEDVNDHIDVQTDDHEKLVRDLGSASVVLLKNERGALPLGGNAVNGNKAERSIVLVGNGAGPGRIGPNQFDDRGGSDGILAMGWGSGTANFTYLITPLDAIQRRARRQRTSVSWMLDDFNLPRASNIARFQSAALVFISADSGEEYIRVDENIGDRKNLTAWHGGDALVQAVAAQNNNTIVIVNSVGQLDIEAWVDHENVTAIIWAGLQGNEAGNSIADVLYGEWNPSGRLPYTIARSVEDYNVPIVKGNEAPFEILRIDYDEGLEIDYRHFDAKNITPRYEFGFGLSYTTFNYTNLSINKIQGGGGFNDDLIGAWERGEATPQTPGISRAFWYVTPPYSSISSNKVPC</sequence>
<dbReference type="InterPro" id="IPR036962">
    <property type="entry name" value="Glyco_hydro_3_N_sf"/>
</dbReference>
<keyword evidence="6" id="KW-0378">Hydrolase</keyword>
<dbReference type="OrthoDB" id="416222at2759"/>
<dbReference type="InterPro" id="IPR013320">
    <property type="entry name" value="ConA-like_dom_sf"/>
</dbReference>
<name>A0A4Q2D8E6_9AGAR</name>
<evidence type="ECO:0000256" key="7">
    <source>
        <dbReference type="ARBA" id="ARBA00023001"/>
    </source>
</evidence>
<evidence type="ECO:0000256" key="10">
    <source>
        <dbReference type="ARBA" id="ARBA00023277"/>
    </source>
</evidence>
<dbReference type="EMBL" id="SDEE01000584">
    <property type="protein sequence ID" value="RXW15192.1"/>
    <property type="molecule type" value="Genomic_DNA"/>
</dbReference>
<dbReference type="PRINTS" id="PR00133">
    <property type="entry name" value="GLHYDRLASE3"/>
</dbReference>
<dbReference type="Pfam" id="PF00933">
    <property type="entry name" value="Glyco_hydro_3"/>
    <property type="match status" value="1"/>
</dbReference>
<comment type="subcellular location">
    <subcellularLocation>
        <location evidence="2">Membrane</location>
    </subcellularLocation>
</comment>
<dbReference type="GO" id="GO:0008422">
    <property type="term" value="F:beta-glucosidase activity"/>
    <property type="evidence" value="ECO:0007669"/>
    <property type="project" value="UniProtKB-EC"/>
</dbReference>
<feature type="domain" description="Glycoside hydrolase family 3 N-terminal" evidence="14">
    <location>
        <begin position="437"/>
        <end position="662"/>
    </location>
</feature>
<dbReference type="FunFam" id="3.20.20.300:FF:000002">
    <property type="entry name" value="Probable beta-glucosidase"/>
    <property type="match status" value="1"/>
</dbReference>
<comment type="similarity">
    <text evidence="4">Belongs to the glycosyl hydrolase 3 family.</text>
</comment>
<evidence type="ECO:0000313" key="16">
    <source>
        <dbReference type="EMBL" id="RXW15192.1"/>
    </source>
</evidence>
<keyword evidence="11" id="KW-0326">Glycosidase</keyword>
<feature type="domain" description="Glycoside hydrolase family 3 C-terminal" evidence="15">
    <location>
        <begin position="713"/>
        <end position="975"/>
    </location>
</feature>
<evidence type="ECO:0000256" key="8">
    <source>
        <dbReference type="ARBA" id="ARBA00023136"/>
    </source>
</evidence>
<dbReference type="PANTHER" id="PTHR42715">
    <property type="entry name" value="BETA-GLUCOSIDASE"/>
    <property type="match status" value="1"/>
</dbReference>
<dbReference type="SUPFAM" id="SSF49899">
    <property type="entry name" value="Concanavalin A-like lectins/glucanases"/>
    <property type="match status" value="1"/>
</dbReference>
<evidence type="ECO:0000256" key="1">
    <source>
        <dbReference type="ARBA" id="ARBA00000448"/>
    </source>
</evidence>
<evidence type="ECO:0000256" key="5">
    <source>
        <dbReference type="ARBA" id="ARBA00012744"/>
    </source>
</evidence>
<keyword evidence="7" id="KW-0136">Cellulose degradation</keyword>
<dbReference type="InterPro" id="IPR001764">
    <property type="entry name" value="Glyco_hydro_3_N"/>
</dbReference>
<dbReference type="SUPFAM" id="SSF51445">
    <property type="entry name" value="(Trans)glycosidases"/>
    <property type="match status" value="1"/>
</dbReference>